<name>A0A372M6M2_9ACTN</name>
<gene>
    <name evidence="2" type="ORF">DY218_14725</name>
</gene>
<keyword evidence="1" id="KW-0812">Transmembrane</keyword>
<evidence type="ECO:0000313" key="3">
    <source>
        <dbReference type="Proteomes" id="UP000263094"/>
    </source>
</evidence>
<feature type="transmembrane region" description="Helical" evidence="1">
    <location>
        <begin position="49"/>
        <end position="70"/>
    </location>
</feature>
<proteinExistence type="predicted"/>
<dbReference type="Proteomes" id="UP000263094">
    <property type="component" value="Unassembled WGS sequence"/>
</dbReference>
<keyword evidence="1" id="KW-1133">Transmembrane helix</keyword>
<evidence type="ECO:0000256" key="1">
    <source>
        <dbReference type="SAM" id="Phobius"/>
    </source>
</evidence>
<organism evidence="2 3">
    <name type="scientific">Streptomyces triticagri</name>
    <dbReference type="NCBI Taxonomy" id="2293568"/>
    <lineage>
        <taxon>Bacteria</taxon>
        <taxon>Bacillati</taxon>
        <taxon>Actinomycetota</taxon>
        <taxon>Actinomycetes</taxon>
        <taxon>Kitasatosporales</taxon>
        <taxon>Streptomycetaceae</taxon>
        <taxon>Streptomyces</taxon>
    </lineage>
</organism>
<dbReference type="EMBL" id="QUAK01000079">
    <property type="protein sequence ID" value="RFU85947.1"/>
    <property type="molecule type" value="Genomic_DNA"/>
</dbReference>
<feature type="transmembrane region" description="Helical" evidence="1">
    <location>
        <begin position="6"/>
        <end position="28"/>
    </location>
</feature>
<dbReference type="RefSeq" id="WP_128556460.1">
    <property type="nucleotide sequence ID" value="NZ_QUAK01000079.1"/>
</dbReference>
<reference evidence="2 3" key="1">
    <citation type="submission" date="2018-08" db="EMBL/GenBank/DDBJ databases">
        <title>Isolation, diversity and antifungal activity of Actinobacteria from wheat.</title>
        <authorList>
            <person name="Han C."/>
        </authorList>
    </citation>
    <scope>NUCLEOTIDE SEQUENCE [LARGE SCALE GENOMIC DNA]</scope>
    <source>
        <strain evidence="2 3">NEAU-YY421</strain>
    </source>
</reference>
<dbReference type="AlphaFoldDB" id="A0A372M6M2"/>
<dbReference type="OrthoDB" id="4319098at2"/>
<feature type="transmembrane region" description="Helical" evidence="1">
    <location>
        <begin position="110"/>
        <end position="129"/>
    </location>
</feature>
<feature type="transmembrane region" description="Helical" evidence="1">
    <location>
        <begin position="82"/>
        <end position="98"/>
    </location>
</feature>
<evidence type="ECO:0000313" key="2">
    <source>
        <dbReference type="EMBL" id="RFU85947.1"/>
    </source>
</evidence>
<keyword evidence="3" id="KW-1185">Reference proteome</keyword>
<sequence length="130" mass="13946">MESLATLLRWAFLGTGLALMAAFAVTAVRRRRRTGEPFGELVEFMEREWFSAGAVFFAMVVGLAGSWAAAHTGGTRTSVDESAAILFPLGIVAAFTVCRMTRHDGTHSLWTKLVALVAAPLALGTVMTGW</sequence>
<accession>A0A372M6M2</accession>
<protein>
    <submittedName>
        <fullName evidence="2">Uncharacterized protein</fullName>
    </submittedName>
</protein>
<comment type="caution">
    <text evidence="2">The sequence shown here is derived from an EMBL/GenBank/DDBJ whole genome shotgun (WGS) entry which is preliminary data.</text>
</comment>
<keyword evidence="1" id="KW-0472">Membrane</keyword>